<sequence length="37" mass="4006">MPGKLLITCSIRHIKTTLNIANRVLVISEDDDGVVGI</sequence>
<proteinExistence type="predicted"/>
<evidence type="ECO:0000313" key="2">
    <source>
        <dbReference type="Proteomes" id="UP000217277"/>
    </source>
</evidence>
<reference evidence="1" key="1">
    <citation type="submission" date="2015-03" db="EMBL/GenBank/DDBJ databases">
        <authorList>
            <person name="Xie B.-B."/>
            <person name="Rong J.-C."/>
            <person name="Qin Q.-L."/>
            <person name="Zhang Y.-Z."/>
        </authorList>
    </citation>
    <scope>NUCLEOTIDE SEQUENCE</scope>
    <source>
        <strain evidence="1">DSM 14585</strain>
    </source>
</reference>
<organism evidence="1 2">
    <name type="scientific">Pseudoalteromonas agarivorans DSM 14585</name>
    <dbReference type="NCBI Taxonomy" id="1312369"/>
    <lineage>
        <taxon>Bacteria</taxon>
        <taxon>Pseudomonadati</taxon>
        <taxon>Pseudomonadota</taxon>
        <taxon>Gammaproteobacteria</taxon>
        <taxon>Alteromonadales</taxon>
        <taxon>Pseudoalteromonadaceae</taxon>
        <taxon>Pseudoalteromonas</taxon>
    </lineage>
</organism>
<evidence type="ECO:0000313" key="1">
    <source>
        <dbReference type="EMBL" id="ATC83013.1"/>
    </source>
</evidence>
<keyword evidence="2" id="KW-1185">Reference proteome</keyword>
<gene>
    <name evidence="1" type="ORF">PAGA_a2785</name>
</gene>
<accession>A0ACA8DY77</accession>
<protein>
    <submittedName>
        <fullName evidence="1">Uncharacterized protein</fullName>
    </submittedName>
</protein>
<name>A0ACA8DY77_9GAMM</name>
<dbReference type="EMBL" id="CP011011">
    <property type="protein sequence ID" value="ATC83013.1"/>
    <property type="molecule type" value="Genomic_DNA"/>
</dbReference>
<dbReference type="Proteomes" id="UP000217277">
    <property type="component" value="Chromosome I"/>
</dbReference>